<accession>A0A4E9FF02</accession>
<protein>
    <submittedName>
        <fullName evidence="2 5">Bm375</fullName>
    </submittedName>
</protein>
<gene>
    <name evidence="2 6" type="ORF">Bm375</name>
    <name evidence="3" type="ORF">BM_BM375</name>
    <name evidence="2" type="ORF">BM_Bm375</name>
</gene>
<evidence type="ECO:0000313" key="2">
    <source>
        <dbReference type="EMBL" id="CRZ23702.1"/>
    </source>
</evidence>
<organism evidence="2">
    <name type="scientific">Brugia malayi</name>
    <name type="common">Filarial nematode worm</name>
    <dbReference type="NCBI Taxonomy" id="6279"/>
    <lineage>
        <taxon>Eukaryota</taxon>
        <taxon>Metazoa</taxon>
        <taxon>Ecdysozoa</taxon>
        <taxon>Nematoda</taxon>
        <taxon>Chromadorea</taxon>
        <taxon>Rhabditida</taxon>
        <taxon>Spirurina</taxon>
        <taxon>Spiruromorpha</taxon>
        <taxon>Filarioidea</taxon>
        <taxon>Onchocercidae</taxon>
        <taxon>Brugia</taxon>
    </lineage>
</organism>
<accession>A0A0K0JBN8</accession>
<reference evidence="3" key="3">
    <citation type="submission" date="2019-04" db="EMBL/GenBank/DDBJ databases">
        <authorList>
            <person name="Howe K."/>
            <person name="Paulini M."/>
            <person name="Williams G."/>
        </authorList>
    </citation>
    <scope>NUCLEOTIDE SEQUENCE [LARGE SCALE GENOMIC DNA]</scope>
    <source>
        <strain evidence="3">FR3</strain>
    </source>
</reference>
<evidence type="ECO:0000313" key="3">
    <source>
        <dbReference type="EMBL" id="VIO93390.1"/>
    </source>
</evidence>
<dbReference type="Proteomes" id="UP000006672">
    <property type="component" value="Unassembled WGS sequence"/>
</dbReference>
<evidence type="ECO:0000313" key="6">
    <source>
        <dbReference type="WormBase" id="Bm375"/>
    </source>
</evidence>
<feature type="compositionally biased region" description="Basic residues" evidence="1">
    <location>
        <begin position="129"/>
        <end position="138"/>
    </location>
</feature>
<dbReference type="CTD" id="6100269"/>
<dbReference type="OrthoDB" id="5856468at2759"/>
<dbReference type="WormBase" id="Bm375">
    <property type="protein sequence ID" value="BM23880"/>
    <property type="gene ID" value="WBGene00220636"/>
</dbReference>
<feature type="region of interest" description="Disordered" evidence="1">
    <location>
        <begin position="83"/>
        <end position="191"/>
    </location>
</feature>
<dbReference type="RefSeq" id="XP_042934260.1">
    <property type="nucleotide sequence ID" value="XM_043078326.1"/>
</dbReference>
<keyword evidence="4" id="KW-1185">Reference proteome</keyword>
<dbReference type="KEGG" id="bmy:BM_BM375"/>
<sequence>MTSSESMQDRLGKTKVTAAFFKKLGEKLRNYQRYQKPIQLSGQSITHSSSLDLNSNIRRSMEPIAPEEIQSTEKNFAQQIAEEKSNLKEKKQQIQKDNRKDRNGRKKKLEDNKKMKNQSKQENNELIEKKKKTKKRKSMSSENISLKREDNSKCLTEQSKRSNSATTISKQSQSDEQSLTESISSSKSLKSSTKSISQFDDGIKTNFNLGNNNILSILKSRSDPDAIIYDLQNPNGCKIHLEKMANRAMLLSVDDTGKRLYISCNF</sequence>
<reference evidence="2 4" key="1">
    <citation type="journal article" date="2007" name="Science">
        <title>Draft genome of the filarial nematode parasite Brugia malayi.</title>
        <authorList>
            <person name="Ghedin E."/>
            <person name="Wang S."/>
            <person name="Spiro D."/>
            <person name="Caler E."/>
            <person name="Zhao Q."/>
            <person name="Crabtree J."/>
            <person name="Allen J.E."/>
            <person name="Delcher A.L."/>
            <person name="Guiliano D.B."/>
            <person name="Miranda-Saavedra D."/>
            <person name="Angiuoli S.V."/>
            <person name="Creasy T."/>
            <person name="Amedeo P."/>
            <person name="Haas B."/>
            <person name="El-Sayed N.M."/>
            <person name="Wortman J.R."/>
            <person name="Feldblyum T."/>
            <person name="Tallon L."/>
            <person name="Schatz M."/>
            <person name="Shumway M."/>
            <person name="Koo H."/>
            <person name="Salzberg S.L."/>
            <person name="Schobel S."/>
            <person name="Pertea M."/>
            <person name="Pop M."/>
            <person name="White O."/>
            <person name="Barton G.J."/>
            <person name="Carlow C.K."/>
            <person name="Crawford M.J."/>
            <person name="Daub J."/>
            <person name="Dimmic M.W."/>
            <person name="Estes C.F."/>
            <person name="Foster J.M."/>
            <person name="Ganatra M."/>
            <person name="Gregory W.F."/>
            <person name="Johnson N.M."/>
            <person name="Jin J."/>
            <person name="Komuniecki R."/>
            <person name="Korf I."/>
            <person name="Kumar S."/>
            <person name="Laney S."/>
            <person name="Li B.W."/>
            <person name="Li W."/>
            <person name="Lindblom T.H."/>
            <person name="Lustigman S."/>
            <person name="Ma D."/>
            <person name="Maina C.V."/>
            <person name="Martin D.M."/>
            <person name="McCarter J.P."/>
            <person name="McReynolds L."/>
            <person name="Mitreva M."/>
            <person name="Nutman T.B."/>
            <person name="Parkinson J."/>
            <person name="Peregrin-Alvarez J.M."/>
            <person name="Poole C."/>
            <person name="Ren Q."/>
            <person name="Saunders L."/>
            <person name="Sluder A.E."/>
            <person name="Smith K."/>
            <person name="Stanke M."/>
            <person name="Unnasch T.R."/>
            <person name="Ware J."/>
            <person name="Wei A.D."/>
            <person name="Weil G."/>
            <person name="Williams D.J."/>
            <person name="Zhang Y."/>
            <person name="Williams S.A."/>
            <person name="Fraser-Liggett C."/>
            <person name="Slatko B."/>
            <person name="Blaxter M.L."/>
            <person name="Scott A.L."/>
        </authorList>
    </citation>
    <scope>NUCLEOTIDE SEQUENCE</scope>
    <source>
        <strain evidence="2 4">FR3</strain>
    </source>
</reference>
<feature type="compositionally biased region" description="Low complexity" evidence="1">
    <location>
        <begin position="176"/>
        <end position="191"/>
    </location>
</feature>
<dbReference type="EMBL" id="CAAKNF010000193">
    <property type="protein sequence ID" value="VIO93390.1"/>
    <property type="molecule type" value="Genomic_DNA"/>
</dbReference>
<proteinExistence type="predicted"/>
<evidence type="ECO:0000313" key="5">
    <source>
        <dbReference type="WBParaSite" id="Bm375.1"/>
    </source>
</evidence>
<evidence type="ECO:0000313" key="4">
    <source>
        <dbReference type="Proteomes" id="UP000006672"/>
    </source>
</evidence>
<accession>A0A0H5S5L8</accession>
<dbReference type="EMBL" id="LN856913">
    <property type="protein sequence ID" value="CRZ23702.1"/>
    <property type="molecule type" value="Genomic_DNA"/>
</dbReference>
<feature type="compositionally biased region" description="Polar residues" evidence="1">
    <location>
        <begin position="153"/>
        <end position="175"/>
    </location>
</feature>
<dbReference type="WBParaSite" id="Bm375.1">
    <property type="protein sequence ID" value="Bm375.1"/>
    <property type="gene ID" value="WBGene00220636"/>
</dbReference>
<dbReference type="AlphaFoldDB" id="A0A0K0JBN8"/>
<evidence type="ECO:0000256" key="1">
    <source>
        <dbReference type="SAM" id="MobiDB-lite"/>
    </source>
</evidence>
<dbReference type="GeneID" id="6100269"/>
<dbReference type="OMA" id="KMANRAM"/>
<reference evidence="2" key="2">
    <citation type="submission" date="2012-12" db="EMBL/GenBank/DDBJ databases">
        <authorList>
            <person name="Gao Y.W."/>
            <person name="Fan S.T."/>
            <person name="Sun H.T."/>
            <person name="Wang Z."/>
            <person name="Gao X.L."/>
            <person name="Li Y.G."/>
            <person name="Wang T.C."/>
            <person name="Zhang K."/>
            <person name="Xu W.W."/>
            <person name="Yu Z.J."/>
            <person name="Xia X.Z."/>
        </authorList>
    </citation>
    <scope>NUCLEOTIDE SEQUENCE</scope>
    <source>
        <strain evidence="2">FR3</strain>
    </source>
</reference>
<name>A0A0K0JBN8_BRUMA</name>
<reference evidence="5" key="4">
    <citation type="submission" date="2022-04" db="UniProtKB">
        <authorList>
            <consortium name="WormBaseParasite"/>
        </authorList>
    </citation>
    <scope>IDENTIFICATION</scope>
</reference>
<feature type="compositionally biased region" description="Basic and acidic residues" evidence="1">
    <location>
        <begin position="83"/>
        <end position="101"/>
    </location>
</feature>